<feature type="active site" description="Glycyl thioester intermediate" evidence="6">
    <location>
        <position position="569"/>
    </location>
</feature>
<evidence type="ECO:0000256" key="5">
    <source>
        <dbReference type="ARBA" id="ARBA00022786"/>
    </source>
</evidence>
<comment type="catalytic activity">
    <reaction evidence="1">
        <text>S-ubiquitinyl-[E2 ubiquitin-conjugating enzyme]-L-cysteine + [acceptor protein]-L-lysine = [E2 ubiquitin-conjugating enzyme]-L-cysteine + N(6)-ubiquitinyl-[acceptor protein]-L-lysine.</text>
        <dbReference type="EC" id="2.3.2.26"/>
    </reaction>
</comment>
<dbReference type="Proteomes" id="UP000095009">
    <property type="component" value="Unassembled WGS sequence"/>
</dbReference>
<organism evidence="9 10">
    <name type="scientific">Nadsonia fulvescens var. elongata DSM 6958</name>
    <dbReference type="NCBI Taxonomy" id="857566"/>
    <lineage>
        <taxon>Eukaryota</taxon>
        <taxon>Fungi</taxon>
        <taxon>Dikarya</taxon>
        <taxon>Ascomycota</taxon>
        <taxon>Saccharomycotina</taxon>
        <taxon>Dipodascomycetes</taxon>
        <taxon>Dipodascales</taxon>
        <taxon>Dipodascales incertae sedis</taxon>
        <taxon>Nadsonia</taxon>
    </lineage>
</organism>
<feature type="region of interest" description="Disordered" evidence="7">
    <location>
        <begin position="135"/>
        <end position="160"/>
    </location>
</feature>
<feature type="compositionally biased region" description="Polar residues" evidence="7">
    <location>
        <begin position="147"/>
        <end position="158"/>
    </location>
</feature>
<keyword evidence="4" id="KW-0808">Transferase</keyword>
<evidence type="ECO:0000256" key="7">
    <source>
        <dbReference type="SAM" id="MobiDB-lite"/>
    </source>
</evidence>
<dbReference type="FunFam" id="3.30.2410.10:FF:000017">
    <property type="entry name" value="E3 ubiquitin-protein ligase UPL7"/>
    <property type="match status" value="1"/>
</dbReference>
<proteinExistence type="predicted"/>
<evidence type="ECO:0000256" key="2">
    <source>
        <dbReference type="ARBA" id="ARBA00004906"/>
    </source>
</evidence>
<keyword evidence="5 6" id="KW-0833">Ubl conjugation pathway</keyword>
<reference evidence="9 10" key="1">
    <citation type="journal article" date="2016" name="Proc. Natl. Acad. Sci. U.S.A.">
        <title>Comparative genomics of biotechnologically important yeasts.</title>
        <authorList>
            <person name="Riley R."/>
            <person name="Haridas S."/>
            <person name="Wolfe K.H."/>
            <person name="Lopes M.R."/>
            <person name="Hittinger C.T."/>
            <person name="Goeker M."/>
            <person name="Salamov A.A."/>
            <person name="Wisecaver J.H."/>
            <person name="Long T.M."/>
            <person name="Calvey C.H."/>
            <person name="Aerts A.L."/>
            <person name="Barry K.W."/>
            <person name="Choi C."/>
            <person name="Clum A."/>
            <person name="Coughlan A.Y."/>
            <person name="Deshpande S."/>
            <person name="Douglass A.P."/>
            <person name="Hanson S.J."/>
            <person name="Klenk H.-P."/>
            <person name="LaButti K.M."/>
            <person name="Lapidus A."/>
            <person name="Lindquist E.A."/>
            <person name="Lipzen A.M."/>
            <person name="Meier-Kolthoff J.P."/>
            <person name="Ohm R.A."/>
            <person name="Otillar R.P."/>
            <person name="Pangilinan J.L."/>
            <person name="Peng Y."/>
            <person name="Rokas A."/>
            <person name="Rosa C.A."/>
            <person name="Scheuner C."/>
            <person name="Sibirny A.A."/>
            <person name="Slot J.C."/>
            <person name="Stielow J.B."/>
            <person name="Sun H."/>
            <person name="Kurtzman C.P."/>
            <person name="Blackwell M."/>
            <person name="Grigoriev I.V."/>
            <person name="Jeffries T.W."/>
        </authorList>
    </citation>
    <scope>NUCLEOTIDE SEQUENCE [LARGE SCALE GENOMIC DNA]</scope>
    <source>
        <strain evidence="9 10">DSM 6958</strain>
    </source>
</reference>
<dbReference type="GO" id="GO:0000209">
    <property type="term" value="P:protein polyubiquitination"/>
    <property type="evidence" value="ECO:0007669"/>
    <property type="project" value="InterPro"/>
</dbReference>
<dbReference type="InterPro" id="IPR035983">
    <property type="entry name" value="Hect_E3_ubiquitin_ligase"/>
</dbReference>
<dbReference type="Pfam" id="PF00632">
    <property type="entry name" value="HECT"/>
    <property type="match status" value="1"/>
</dbReference>
<dbReference type="PROSITE" id="PS50237">
    <property type="entry name" value="HECT"/>
    <property type="match status" value="1"/>
</dbReference>
<dbReference type="PANTHER" id="PTHR45700">
    <property type="entry name" value="UBIQUITIN-PROTEIN LIGASE E3C"/>
    <property type="match status" value="1"/>
</dbReference>
<feature type="non-terminal residue" evidence="9">
    <location>
        <position position="601"/>
    </location>
</feature>
<feature type="domain" description="HECT" evidence="8">
    <location>
        <begin position="237"/>
        <end position="601"/>
    </location>
</feature>
<evidence type="ECO:0000256" key="4">
    <source>
        <dbReference type="ARBA" id="ARBA00022679"/>
    </source>
</evidence>
<dbReference type="InterPro" id="IPR000569">
    <property type="entry name" value="HECT_dom"/>
</dbReference>
<dbReference type="SMART" id="SM00119">
    <property type="entry name" value="HECTc"/>
    <property type="match status" value="1"/>
</dbReference>
<evidence type="ECO:0000256" key="1">
    <source>
        <dbReference type="ARBA" id="ARBA00000885"/>
    </source>
</evidence>
<protein>
    <recommendedName>
        <fullName evidence="3">HECT-type E3 ubiquitin transferase</fullName>
        <ecNumber evidence="3">2.3.2.26</ecNumber>
    </recommendedName>
</protein>
<dbReference type="EC" id="2.3.2.26" evidence="3"/>
<dbReference type="Gene3D" id="3.90.1750.10">
    <property type="entry name" value="Hect, E3 ligase catalytic domains"/>
    <property type="match status" value="1"/>
</dbReference>
<dbReference type="AlphaFoldDB" id="A0A1E3PD44"/>
<evidence type="ECO:0000259" key="8">
    <source>
        <dbReference type="PROSITE" id="PS50237"/>
    </source>
</evidence>
<dbReference type="CDD" id="cd00078">
    <property type="entry name" value="HECTc"/>
    <property type="match status" value="1"/>
</dbReference>
<dbReference type="PANTHER" id="PTHR45700:SF2">
    <property type="entry name" value="UBIQUITIN-PROTEIN LIGASE E3C"/>
    <property type="match status" value="1"/>
</dbReference>
<dbReference type="OrthoDB" id="8068875at2759"/>
<keyword evidence="10" id="KW-1185">Reference proteome</keyword>
<dbReference type="GO" id="GO:0061630">
    <property type="term" value="F:ubiquitin protein ligase activity"/>
    <property type="evidence" value="ECO:0007669"/>
    <property type="project" value="UniProtKB-EC"/>
</dbReference>
<dbReference type="Gene3D" id="3.30.2410.10">
    <property type="entry name" value="Hect, E3 ligase catalytic domain"/>
    <property type="match status" value="1"/>
</dbReference>
<comment type="pathway">
    <text evidence="2">Protein modification; protein ubiquitination.</text>
</comment>
<dbReference type="FunFam" id="3.30.2160.10:FF:000002">
    <property type="entry name" value="Putative Ubiquitin-protein ligase E3C"/>
    <property type="match status" value="1"/>
</dbReference>
<accession>A0A1E3PD44</accession>
<dbReference type="GO" id="GO:0006511">
    <property type="term" value="P:ubiquitin-dependent protein catabolic process"/>
    <property type="evidence" value="ECO:0007669"/>
    <property type="project" value="TreeGrafter"/>
</dbReference>
<dbReference type="Gene3D" id="3.30.2160.10">
    <property type="entry name" value="Hect, E3 ligase catalytic domain"/>
    <property type="match status" value="1"/>
</dbReference>
<gene>
    <name evidence="9" type="ORF">NADFUDRAFT_9595</name>
</gene>
<dbReference type="SUPFAM" id="SSF56204">
    <property type="entry name" value="Hect, E3 ligase catalytic domain"/>
    <property type="match status" value="1"/>
</dbReference>
<evidence type="ECO:0000256" key="6">
    <source>
        <dbReference type="PROSITE-ProRule" id="PRU00104"/>
    </source>
</evidence>
<name>A0A1E3PD44_9ASCO</name>
<evidence type="ECO:0000313" key="9">
    <source>
        <dbReference type="EMBL" id="ODQ63291.1"/>
    </source>
</evidence>
<evidence type="ECO:0000256" key="3">
    <source>
        <dbReference type="ARBA" id="ARBA00012485"/>
    </source>
</evidence>
<dbReference type="STRING" id="857566.A0A1E3PD44"/>
<sequence>QWANMVIALELYSYWLIIADDTEFRSNVAHGLALNDVQAMATFLRNFTFTLLWNLPMATLSLPNQHFKTSEGITTITLDRLRTAALRVMKQIYIRDSRRAFLPDSFWLMTNKFDMEVFIPAAVEEEERRYELSLVDEDDSDDDDSQNTHISVNRTIGSSGPAPAVMSRLNILQQAPFFIPFNIRVSIFQAFIALDQARRVNANTGNFDFLMGTNSRHKADVRREFLLEDAYEGFNKLGPDLKSAIGVTFYNDYGPEAGIDGGGITKEFLTSVCKEAFNPSHPLKLFASTAGHLLYPNPAIGSPISRAMNDNSVSERITYRRRQLSYIEFLGRIIGKCLYEGILVDVEFAPFFLQKWTNRNVISNSNIKSSFDDLYWLDPELYNGLIKVHKYPGDVEHDLGLNFTTMHIDDRGQPISIDLKRGGGGHSLAVTNANRLEYIHAVANFKLNTVLQVQTNAFITGMSDLISANWLSMFNAPELQMLVSGGSAGIDIADLRRHTLYGGYLETDETVSHFWEVLEEFTDVERRKLIKFVTSVARAPLLGFEVLRPLFAIRNAGSDKERLPTASTCVNLLKLPDYKSKSLLRKKLLYAINAEAGFDLS</sequence>
<dbReference type="EMBL" id="KV454415">
    <property type="protein sequence ID" value="ODQ63291.1"/>
    <property type="molecule type" value="Genomic_DNA"/>
</dbReference>
<feature type="compositionally biased region" description="Acidic residues" evidence="7">
    <location>
        <begin position="135"/>
        <end position="145"/>
    </location>
</feature>
<feature type="non-terminal residue" evidence="9">
    <location>
        <position position="1"/>
    </location>
</feature>
<dbReference type="InterPro" id="IPR044611">
    <property type="entry name" value="E3A/B/C-like"/>
</dbReference>
<evidence type="ECO:0000313" key="10">
    <source>
        <dbReference type="Proteomes" id="UP000095009"/>
    </source>
</evidence>